<evidence type="ECO:0000256" key="1">
    <source>
        <dbReference type="SAM" id="MobiDB-lite"/>
    </source>
</evidence>
<organism evidence="2">
    <name type="scientific">marine sediment metagenome</name>
    <dbReference type="NCBI Taxonomy" id="412755"/>
    <lineage>
        <taxon>unclassified sequences</taxon>
        <taxon>metagenomes</taxon>
        <taxon>ecological metagenomes</taxon>
    </lineage>
</organism>
<sequence length="421" mass="45415">MPKFKFENGQWFILEGKNYTRIEPRFAATLAGYTSFDPRGFGGIGSFKGPGKTEIPAIILGRDAPGVEQPGEILGTKSITGESPVEPGRFTDPIIFANGVWQQWDPTTERYVVLRPTVQTVLAGYTSVSQEAGQFIFRGAGKDPLSRAAAEARADEKETADAASAATLPTGEAGAVVPIPGLPTHGWAINPVTGEPQLVRLPDPEEDNPPAGERREIEGTNDFLVSNGQGGWLIRSGDEARQASLTEQMAAAFEAGDFDRAREIRDFLNQPQNLQQLIVQALTNPDLTPEQQRAEAQRLFNFANQPTVLETTKLLLEIAQSPADIFALSALMGGAQIDQGFVGGLPRMPELEAAARALLGESWMDFVQAGLNSGGLDQIDDATMEQIQNTETLPEQEAREQQEQFESQTGEVPVAQAPAAT</sequence>
<protein>
    <submittedName>
        <fullName evidence="2">Uncharacterized protein</fullName>
    </submittedName>
</protein>
<feature type="non-terminal residue" evidence="2">
    <location>
        <position position="421"/>
    </location>
</feature>
<feature type="compositionally biased region" description="Basic and acidic residues" evidence="1">
    <location>
        <begin position="147"/>
        <end position="160"/>
    </location>
</feature>
<reference evidence="2" key="1">
    <citation type="journal article" date="2015" name="Nature">
        <title>Complex archaea that bridge the gap between prokaryotes and eukaryotes.</title>
        <authorList>
            <person name="Spang A."/>
            <person name="Saw J.H."/>
            <person name="Jorgensen S.L."/>
            <person name="Zaremba-Niedzwiedzka K."/>
            <person name="Martijn J."/>
            <person name="Lind A.E."/>
            <person name="van Eijk R."/>
            <person name="Schleper C."/>
            <person name="Guy L."/>
            <person name="Ettema T.J."/>
        </authorList>
    </citation>
    <scope>NUCLEOTIDE SEQUENCE</scope>
</reference>
<feature type="region of interest" description="Disordered" evidence="1">
    <location>
        <begin position="195"/>
        <end position="215"/>
    </location>
</feature>
<evidence type="ECO:0000313" key="2">
    <source>
        <dbReference type="EMBL" id="KKN40162.1"/>
    </source>
</evidence>
<dbReference type="AlphaFoldDB" id="A0A0F9QSZ5"/>
<feature type="region of interest" description="Disordered" evidence="1">
    <location>
        <begin position="147"/>
        <end position="167"/>
    </location>
</feature>
<feature type="region of interest" description="Disordered" evidence="1">
    <location>
        <begin position="386"/>
        <end position="421"/>
    </location>
</feature>
<comment type="caution">
    <text evidence="2">The sequence shown here is derived from an EMBL/GenBank/DDBJ whole genome shotgun (WGS) entry which is preliminary data.</text>
</comment>
<accession>A0A0F9QSZ5</accession>
<dbReference type="EMBL" id="LAZR01001720">
    <property type="protein sequence ID" value="KKN40162.1"/>
    <property type="molecule type" value="Genomic_DNA"/>
</dbReference>
<name>A0A0F9QSZ5_9ZZZZ</name>
<gene>
    <name evidence="2" type="ORF">LCGC14_0735940</name>
</gene>
<proteinExistence type="predicted"/>